<keyword evidence="2" id="KW-1185">Reference proteome</keyword>
<evidence type="ECO:0000313" key="1">
    <source>
        <dbReference type="EMBL" id="MBB4805264.1"/>
    </source>
</evidence>
<proteinExistence type="predicted"/>
<dbReference type="AlphaFoldDB" id="A0A840KBV6"/>
<dbReference type="InterPro" id="IPR010921">
    <property type="entry name" value="Trp_repressor/repl_initiator"/>
</dbReference>
<sequence>MKMIPDYKKIYQDIIAEKRPEKAASCEIFLKKENLTMLDVIAMNNIIFGTSDEDAAVFNQKHRSYNEQTILHILNFQKENNLNNIQLASKFKLSRNTVAKWKKKFLN</sequence>
<dbReference type="RefSeq" id="WP_184184046.1">
    <property type="nucleotide sequence ID" value="NZ_JACHLE010000001.1"/>
</dbReference>
<evidence type="ECO:0008006" key="3">
    <source>
        <dbReference type="Google" id="ProtNLM"/>
    </source>
</evidence>
<reference evidence="1 2" key="1">
    <citation type="submission" date="2020-08" db="EMBL/GenBank/DDBJ databases">
        <title>Functional genomics of gut bacteria from endangered species of beetles.</title>
        <authorList>
            <person name="Carlos-Shanley C."/>
        </authorList>
    </citation>
    <scope>NUCLEOTIDE SEQUENCE [LARGE SCALE GENOMIC DNA]</scope>
    <source>
        <strain evidence="1 2">S00151</strain>
    </source>
</reference>
<dbReference type="SUPFAM" id="SSF48295">
    <property type="entry name" value="TrpR-like"/>
    <property type="match status" value="1"/>
</dbReference>
<organism evidence="1 2">
    <name type="scientific">Chryseobacterium defluvii</name>
    <dbReference type="NCBI Taxonomy" id="160396"/>
    <lineage>
        <taxon>Bacteria</taxon>
        <taxon>Pseudomonadati</taxon>
        <taxon>Bacteroidota</taxon>
        <taxon>Flavobacteriia</taxon>
        <taxon>Flavobacteriales</taxon>
        <taxon>Weeksellaceae</taxon>
        <taxon>Chryseobacterium group</taxon>
        <taxon>Chryseobacterium</taxon>
    </lineage>
</organism>
<accession>A0A840KBV6</accession>
<name>A0A840KBV6_9FLAO</name>
<protein>
    <recommendedName>
        <fullName evidence="3">Transposase</fullName>
    </recommendedName>
</protein>
<dbReference type="Proteomes" id="UP000592180">
    <property type="component" value="Unassembled WGS sequence"/>
</dbReference>
<comment type="caution">
    <text evidence="1">The sequence shown here is derived from an EMBL/GenBank/DDBJ whole genome shotgun (WGS) entry which is preliminary data.</text>
</comment>
<dbReference type="GO" id="GO:0043565">
    <property type="term" value="F:sequence-specific DNA binding"/>
    <property type="evidence" value="ECO:0007669"/>
    <property type="project" value="InterPro"/>
</dbReference>
<gene>
    <name evidence="1" type="ORF">HNP38_000536</name>
</gene>
<dbReference type="EMBL" id="JACHLE010000001">
    <property type="protein sequence ID" value="MBB4805264.1"/>
    <property type="molecule type" value="Genomic_DNA"/>
</dbReference>
<evidence type="ECO:0000313" key="2">
    <source>
        <dbReference type="Proteomes" id="UP000592180"/>
    </source>
</evidence>